<name>B1L706_KORCO</name>
<dbReference type="InterPro" id="IPR001014">
    <property type="entry name" value="Ribosomal_uL23_CS"/>
</dbReference>
<dbReference type="InterPro" id="IPR012678">
    <property type="entry name" value="Ribosomal_uL23/eL15/eS24_sf"/>
</dbReference>
<comment type="similarity">
    <text evidence="1 7 8">Belongs to the universal ribosomal protein uL23 family.</text>
</comment>
<dbReference type="STRING" id="374847.Kcr_1489"/>
<keyword evidence="10" id="KW-1185">Reference proteome</keyword>
<dbReference type="GeneID" id="6094766"/>
<dbReference type="KEGG" id="kcr:Kcr_1489"/>
<dbReference type="InParanoid" id="B1L706"/>
<evidence type="ECO:0000256" key="7">
    <source>
        <dbReference type="HAMAP-Rule" id="MF_01369"/>
    </source>
</evidence>
<dbReference type="InterPro" id="IPR012677">
    <property type="entry name" value="Nucleotide-bd_a/b_plait_sf"/>
</dbReference>
<evidence type="ECO:0000256" key="1">
    <source>
        <dbReference type="ARBA" id="ARBA00006700"/>
    </source>
</evidence>
<evidence type="ECO:0000256" key="3">
    <source>
        <dbReference type="ARBA" id="ARBA00022884"/>
    </source>
</evidence>
<reference evidence="9 10" key="1">
    <citation type="journal article" date="2008" name="Proc. Natl. Acad. Sci. U.S.A.">
        <title>A korarchaeal genome reveals new insights into the evolution of the Archaea.</title>
        <authorList>
            <person name="Elkins J.G."/>
            <person name="Podar M."/>
            <person name="Graham D.E."/>
            <person name="Makarova K.S."/>
            <person name="Wolf Y."/>
            <person name="Randau L."/>
            <person name="Hedlund B.P."/>
            <person name="Brochier-Armanet C."/>
            <person name="Kunin V."/>
            <person name="Anderson I."/>
            <person name="Lapidus A."/>
            <person name="Goltsman E."/>
            <person name="Barry K."/>
            <person name="Koonin E.V."/>
            <person name="Hugenholtz P."/>
            <person name="Kyrpides N."/>
            <person name="Wanner G."/>
            <person name="Richardson P."/>
            <person name="Keller M."/>
            <person name="Stetter K.O."/>
        </authorList>
    </citation>
    <scope>NUCLEOTIDE SEQUENCE [LARGE SCALE GENOMIC DNA]</scope>
    <source>
        <strain evidence="10">OPF8</strain>
    </source>
</reference>
<dbReference type="FunCoup" id="B1L706">
    <property type="interactions" value="143"/>
</dbReference>
<keyword evidence="2 7" id="KW-0699">rRNA-binding</keyword>
<dbReference type="NCBIfam" id="TIGR03636">
    <property type="entry name" value="uL23_arch"/>
    <property type="match status" value="1"/>
</dbReference>
<keyword evidence="5 7" id="KW-0687">Ribonucleoprotein</keyword>
<evidence type="ECO:0000256" key="6">
    <source>
        <dbReference type="ARBA" id="ARBA00063905"/>
    </source>
</evidence>
<dbReference type="GO" id="GO:0006412">
    <property type="term" value="P:translation"/>
    <property type="evidence" value="ECO:0007669"/>
    <property type="project" value="UniProtKB-UniRule"/>
</dbReference>
<keyword evidence="3 7" id="KW-0694">RNA-binding</keyword>
<dbReference type="PANTHER" id="PTHR11620">
    <property type="entry name" value="60S RIBOSOMAL PROTEIN L23A"/>
    <property type="match status" value="1"/>
</dbReference>
<dbReference type="InterPro" id="IPR019985">
    <property type="entry name" value="Ribosomal_uL23"/>
</dbReference>
<dbReference type="Gene3D" id="3.30.70.330">
    <property type="match status" value="1"/>
</dbReference>
<sequence length="91" mass="10155">MSKFFDPFKILKAPISTEKAVRMINEENKLAFYVDIKASKSEIKRAVEEAFDVKVVSVRTLITSTGRKKAYVKLSPEFKASDIASKLGVIG</sequence>
<dbReference type="HAMAP" id="MF_01369_B">
    <property type="entry name" value="Ribosomal_uL23_B"/>
    <property type="match status" value="1"/>
</dbReference>
<dbReference type="HOGENOM" id="CLU_037562_4_2_2"/>
<evidence type="ECO:0000313" key="9">
    <source>
        <dbReference type="EMBL" id="ACB08235.1"/>
    </source>
</evidence>
<dbReference type="HAMAP" id="MF_01369_A">
    <property type="entry name" value="Ribosomal_uL23_A"/>
    <property type="match status" value="1"/>
</dbReference>
<organism evidence="9 10">
    <name type="scientific">Korarchaeum cryptofilum (strain OPF8)</name>
    <dbReference type="NCBI Taxonomy" id="374847"/>
    <lineage>
        <taxon>Archaea</taxon>
        <taxon>Thermoproteota</taxon>
        <taxon>Candidatus Korarchaeia</taxon>
        <taxon>Candidatus Korarchaeales</taxon>
        <taxon>Candidatus Korarchaeaceae</taxon>
        <taxon>Candidatus Korarchaeum</taxon>
    </lineage>
</organism>
<dbReference type="SUPFAM" id="SSF54189">
    <property type="entry name" value="Ribosomal proteins S24e, L23 and L15e"/>
    <property type="match status" value="1"/>
</dbReference>
<evidence type="ECO:0000256" key="5">
    <source>
        <dbReference type="ARBA" id="ARBA00023274"/>
    </source>
</evidence>
<dbReference type="PROSITE" id="PS00050">
    <property type="entry name" value="RIBOSOMAL_L23"/>
    <property type="match status" value="1"/>
</dbReference>
<dbReference type="RefSeq" id="WP_012310132.1">
    <property type="nucleotide sequence ID" value="NC_010482.1"/>
</dbReference>
<evidence type="ECO:0000256" key="8">
    <source>
        <dbReference type="RuleBase" id="RU003934"/>
    </source>
</evidence>
<proteinExistence type="inferred from homology"/>
<dbReference type="PhylomeDB" id="B1L706"/>
<protein>
    <recommendedName>
        <fullName evidence="7">Large ribosomal subunit protein uL23</fullName>
    </recommendedName>
</protein>
<dbReference type="AlphaFoldDB" id="B1L706"/>
<dbReference type="GO" id="GO:0019843">
    <property type="term" value="F:rRNA binding"/>
    <property type="evidence" value="ECO:0007669"/>
    <property type="project" value="UniProtKB-UniRule"/>
</dbReference>
<evidence type="ECO:0000256" key="4">
    <source>
        <dbReference type="ARBA" id="ARBA00022980"/>
    </source>
</evidence>
<comment type="function">
    <text evidence="7">Binds to 23S rRNA. One of the proteins that surrounds the polypeptide exit tunnel on the outside of the ribosome.</text>
</comment>
<dbReference type="Proteomes" id="UP000001686">
    <property type="component" value="Chromosome"/>
</dbReference>
<dbReference type="NCBIfam" id="NF011118">
    <property type="entry name" value="PRK14548.1"/>
    <property type="match status" value="1"/>
</dbReference>
<gene>
    <name evidence="7" type="primary">rpl23</name>
    <name evidence="9" type="ordered locus">Kcr_1489</name>
</gene>
<accession>B1L706</accession>
<dbReference type="GO" id="GO:0003735">
    <property type="term" value="F:structural constituent of ribosome"/>
    <property type="evidence" value="ECO:0000318"/>
    <property type="project" value="GO_Central"/>
</dbReference>
<dbReference type="InterPro" id="IPR013025">
    <property type="entry name" value="Ribosomal_uL23-like"/>
</dbReference>
<dbReference type="Pfam" id="PF00276">
    <property type="entry name" value="Ribosomal_L23"/>
    <property type="match status" value="1"/>
</dbReference>
<dbReference type="eggNOG" id="arCOG04072">
    <property type="taxonomic scope" value="Archaea"/>
</dbReference>
<keyword evidence="4 7" id="KW-0689">Ribosomal protein</keyword>
<dbReference type="EMBL" id="CP000968">
    <property type="protein sequence ID" value="ACB08235.1"/>
    <property type="molecule type" value="Genomic_DNA"/>
</dbReference>
<dbReference type="EnsemblBacteria" id="ACB08235">
    <property type="protein sequence ID" value="ACB08235"/>
    <property type="gene ID" value="Kcr_1489"/>
</dbReference>
<comment type="subunit">
    <text evidence="6 7">Part of the 50S ribosomal subunit. Contacts protein L29.</text>
</comment>
<evidence type="ECO:0000256" key="2">
    <source>
        <dbReference type="ARBA" id="ARBA00022730"/>
    </source>
</evidence>
<dbReference type="FunFam" id="3.30.70.330:FF:001084">
    <property type="entry name" value="50S ribosomal protein L23"/>
    <property type="match status" value="1"/>
</dbReference>
<evidence type="ECO:0000313" key="10">
    <source>
        <dbReference type="Proteomes" id="UP000001686"/>
    </source>
</evidence>
<dbReference type="GO" id="GO:0022625">
    <property type="term" value="C:cytosolic large ribosomal subunit"/>
    <property type="evidence" value="ECO:0000318"/>
    <property type="project" value="GO_Central"/>
</dbReference>